<organism evidence="1 2">
    <name type="scientific">Sporomusa acidovorans (strain ATCC 49682 / DSM 3132 / Mol)</name>
    <dbReference type="NCBI Taxonomy" id="1123286"/>
    <lineage>
        <taxon>Bacteria</taxon>
        <taxon>Bacillati</taxon>
        <taxon>Bacillota</taxon>
        <taxon>Negativicutes</taxon>
        <taxon>Selenomonadales</taxon>
        <taxon>Sporomusaceae</taxon>
        <taxon>Sporomusa</taxon>
    </lineage>
</organism>
<accession>A0ABZ3J5M1</accession>
<dbReference type="RefSeq" id="WP_093797079.1">
    <property type="nucleotide sequence ID" value="NZ_CP155571.1"/>
</dbReference>
<dbReference type="Proteomes" id="UP000216052">
    <property type="component" value="Chromosome"/>
</dbReference>
<gene>
    <name evidence="1" type="ORF">SPACI_036720</name>
</gene>
<evidence type="ECO:0000313" key="1">
    <source>
        <dbReference type="EMBL" id="XFO73565.1"/>
    </source>
</evidence>
<dbReference type="EMBL" id="CP155571">
    <property type="protein sequence ID" value="XFO73565.1"/>
    <property type="molecule type" value="Genomic_DNA"/>
</dbReference>
<name>A0ABZ3J5M1_SPOA4</name>
<protein>
    <submittedName>
        <fullName evidence="1">Uncharacterized protein</fullName>
    </submittedName>
</protein>
<reference evidence="1" key="1">
    <citation type="submission" date="2024-05" db="EMBL/GenBank/DDBJ databases">
        <title>Isolation and characterization of Sporomusa carbonis sp. nov., a carboxydotrophic hydrogenogen in the genus of Sporomusa isolated from a charcoal burning pile.</title>
        <authorList>
            <person name="Boeer T."/>
            <person name="Rosenbaum F."/>
            <person name="Eysell L."/>
            <person name="Mueller V."/>
            <person name="Daniel R."/>
            <person name="Poehlein A."/>
        </authorList>
    </citation>
    <scope>NUCLEOTIDE SEQUENCE [LARGE SCALE GENOMIC DNA]</scope>
    <source>
        <strain evidence="1">DSM 3132</strain>
    </source>
</reference>
<keyword evidence="2" id="KW-1185">Reference proteome</keyword>
<evidence type="ECO:0000313" key="2">
    <source>
        <dbReference type="Proteomes" id="UP000216052"/>
    </source>
</evidence>
<sequence length="103" mass="12116">MKNIRMMMDYQCYPIWIYDEKGDLICNDLPAELKNENEIGDILDHIQTVYDSLFVDDEIQFGYQGFADETAKREFEKNVLKVLGLIESKVGNLYKIENRIDID</sequence>
<proteinExistence type="predicted"/>